<dbReference type="PROSITE" id="PS50943">
    <property type="entry name" value="HTH_CROC1"/>
    <property type="match status" value="1"/>
</dbReference>
<dbReference type="Gene3D" id="1.10.260.40">
    <property type="entry name" value="lambda repressor-like DNA-binding domains"/>
    <property type="match status" value="1"/>
</dbReference>
<evidence type="ECO:0000259" key="1">
    <source>
        <dbReference type="PROSITE" id="PS50943"/>
    </source>
</evidence>
<organism evidence="2 3">
    <name type="scientific">Vibrio owensii CAIM 1854 = LMG 25443</name>
    <dbReference type="NCBI Taxonomy" id="1229493"/>
    <lineage>
        <taxon>Bacteria</taxon>
        <taxon>Pseudomonadati</taxon>
        <taxon>Pseudomonadota</taxon>
        <taxon>Gammaproteobacteria</taxon>
        <taxon>Vibrionales</taxon>
        <taxon>Vibrionaceae</taxon>
        <taxon>Vibrio</taxon>
    </lineage>
</organism>
<feature type="domain" description="HTH cro/C1-type" evidence="1">
    <location>
        <begin position="6"/>
        <end position="65"/>
    </location>
</feature>
<dbReference type="SUPFAM" id="SSF47413">
    <property type="entry name" value="lambda repressor-like DNA-binding domains"/>
    <property type="match status" value="1"/>
</dbReference>
<dbReference type="Proteomes" id="UP000031586">
    <property type="component" value="Unassembled WGS sequence"/>
</dbReference>
<dbReference type="AlphaFoldDB" id="A0A0C1ZD73"/>
<protein>
    <submittedName>
        <fullName evidence="2">DNA-binding protein</fullName>
    </submittedName>
</protein>
<dbReference type="PATRIC" id="fig|1229493.5.peg.317"/>
<gene>
    <name evidence="2" type="ORF">H735_06270</name>
</gene>
<sequence>MFGDYLKQLRIEGNLTQKELAVKLNLADPEFASIDSVTVSRWERNTTAPNPVKAVKVLRTLTNDLRPYLLSIEIDEDKTQINHYLKERYHSPKDVLMNTSYQSNQEVEACNVLEAPLFESRGEKYEAGLKNFLSGIGIEHDTLFDVDLYQYQQDHKIYGKKYLDKLSGRLLGHSLSFFFHADDLEDYYCSPFLKIPIKKTKAYSSNKKMAICTLTHFCSDEPTFWIDHQTGIDYLATHANVQDLYYYAIDKLTADYMIGIGAEKVAFDAPSEQGIVKIGAEKYMRCLLKLDSAIWLTRPELLLLLKKQYPQ</sequence>
<accession>A0A0C1ZD73</accession>
<dbReference type="GeneID" id="47098502"/>
<name>A0A0C1ZD73_9VIBR</name>
<dbReference type="InterPro" id="IPR001387">
    <property type="entry name" value="Cro/C1-type_HTH"/>
</dbReference>
<comment type="caution">
    <text evidence="2">The sequence shown here is derived from an EMBL/GenBank/DDBJ whole genome shotgun (WGS) entry which is preliminary data.</text>
</comment>
<dbReference type="InterPro" id="IPR010982">
    <property type="entry name" value="Lambda_DNA-bd_dom_sf"/>
</dbReference>
<evidence type="ECO:0000313" key="2">
    <source>
        <dbReference type="EMBL" id="KIF53989.1"/>
    </source>
</evidence>
<evidence type="ECO:0000313" key="3">
    <source>
        <dbReference type="Proteomes" id="UP000031586"/>
    </source>
</evidence>
<keyword evidence="2" id="KW-0238">DNA-binding</keyword>
<dbReference type="EMBL" id="JPRD01000011">
    <property type="protein sequence ID" value="KIF53989.1"/>
    <property type="molecule type" value="Genomic_DNA"/>
</dbReference>
<reference evidence="2 3" key="1">
    <citation type="submission" date="2014-07" db="EMBL/GenBank/DDBJ databases">
        <title>Unique and conserved regions in Vibrio harveyi and related species in comparison with the shrimp pathogen Vibrio harveyi CAIM 1792.</title>
        <authorList>
            <person name="Espinoza-Valles I."/>
            <person name="Vora G."/>
            <person name="Leekitcharoenphon P."/>
            <person name="Ussery D."/>
            <person name="Hoj L."/>
            <person name="Gomez-Gil B."/>
        </authorList>
    </citation>
    <scope>NUCLEOTIDE SEQUENCE [LARGE SCALE GENOMIC DNA]</scope>
    <source>
        <strain evidence="3">CAIM 1854 / LMG 25443</strain>
    </source>
</reference>
<dbReference type="CDD" id="cd00093">
    <property type="entry name" value="HTH_XRE"/>
    <property type="match status" value="1"/>
</dbReference>
<dbReference type="RefSeq" id="WP_020194884.1">
    <property type="nucleotide sequence ID" value="NZ_BAOH01000009.1"/>
</dbReference>
<dbReference type="Pfam" id="PF01381">
    <property type="entry name" value="HTH_3"/>
    <property type="match status" value="1"/>
</dbReference>
<dbReference type="GO" id="GO:0003677">
    <property type="term" value="F:DNA binding"/>
    <property type="evidence" value="ECO:0007669"/>
    <property type="project" value="UniProtKB-KW"/>
</dbReference>
<proteinExistence type="predicted"/>